<dbReference type="InterPro" id="IPR002645">
    <property type="entry name" value="STAS_dom"/>
</dbReference>
<protein>
    <submittedName>
        <fullName evidence="3">STAS domain-containing protein</fullName>
    </submittedName>
</protein>
<sequence length="215" mass="22291">MSADELAVHTECGETVLVVRLEGELVWPAAPGLSTRVQASLPTGPAATVLDMSWARFLDSSGVAALLALYQSLAEAQAVVAFARSTPLIERLLTIAGLHDHLPLYDTLEAARRADGCLLVEVAQHGHQLVHGERSSLVDGEPGFGTGADGRPAGRRARLEAGHSGASGCHTSPAQEVPAVSRRTHPARRPGGACAWAGQRSGARCPTARSGGCPS</sequence>
<dbReference type="RefSeq" id="WP_138695078.1">
    <property type="nucleotide sequence ID" value="NZ_JBHSAZ010000043.1"/>
</dbReference>
<evidence type="ECO:0000259" key="2">
    <source>
        <dbReference type="PROSITE" id="PS50801"/>
    </source>
</evidence>
<evidence type="ECO:0000313" key="4">
    <source>
        <dbReference type="Proteomes" id="UP000306628"/>
    </source>
</evidence>
<dbReference type="PROSITE" id="PS50801">
    <property type="entry name" value="STAS"/>
    <property type="match status" value="1"/>
</dbReference>
<feature type="domain" description="STAS" evidence="2">
    <location>
        <begin position="6"/>
        <end position="115"/>
    </location>
</feature>
<dbReference type="EMBL" id="VCKX01000177">
    <property type="protein sequence ID" value="TMR27108.1"/>
    <property type="molecule type" value="Genomic_DNA"/>
</dbReference>
<organism evidence="3 4">
    <name type="scientific">Nonomuraea zeae</name>
    <dbReference type="NCBI Taxonomy" id="1642303"/>
    <lineage>
        <taxon>Bacteria</taxon>
        <taxon>Bacillati</taxon>
        <taxon>Actinomycetota</taxon>
        <taxon>Actinomycetes</taxon>
        <taxon>Streptosporangiales</taxon>
        <taxon>Streptosporangiaceae</taxon>
        <taxon>Nonomuraea</taxon>
    </lineage>
</organism>
<dbReference type="PANTHER" id="PTHR33495">
    <property type="entry name" value="ANTI-SIGMA FACTOR ANTAGONIST TM_1081-RELATED-RELATED"/>
    <property type="match status" value="1"/>
</dbReference>
<feature type="region of interest" description="Disordered" evidence="1">
    <location>
        <begin position="133"/>
        <end position="215"/>
    </location>
</feature>
<dbReference type="AlphaFoldDB" id="A0A5S4G2C0"/>
<reference evidence="3 4" key="1">
    <citation type="submission" date="2019-05" db="EMBL/GenBank/DDBJ databases">
        <title>Draft genome sequence of Nonomuraea zeae DSM 100528.</title>
        <authorList>
            <person name="Saricaoglu S."/>
            <person name="Isik K."/>
        </authorList>
    </citation>
    <scope>NUCLEOTIDE SEQUENCE [LARGE SCALE GENOMIC DNA]</scope>
    <source>
        <strain evidence="3 4">DSM 100528</strain>
    </source>
</reference>
<dbReference type="GO" id="GO:0043856">
    <property type="term" value="F:anti-sigma factor antagonist activity"/>
    <property type="evidence" value="ECO:0007669"/>
    <property type="project" value="TreeGrafter"/>
</dbReference>
<keyword evidence="4" id="KW-1185">Reference proteome</keyword>
<dbReference type="Proteomes" id="UP000306628">
    <property type="component" value="Unassembled WGS sequence"/>
</dbReference>
<dbReference type="Pfam" id="PF01740">
    <property type="entry name" value="STAS"/>
    <property type="match status" value="1"/>
</dbReference>
<dbReference type="CDD" id="cd07043">
    <property type="entry name" value="STAS_anti-anti-sigma_factors"/>
    <property type="match status" value="1"/>
</dbReference>
<dbReference type="Gene3D" id="3.30.750.24">
    <property type="entry name" value="STAS domain"/>
    <property type="match status" value="1"/>
</dbReference>
<evidence type="ECO:0000256" key="1">
    <source>
        <dbReference type="SAM" id="MobiDB-lite"/>
    </source>
</evidence>
<gene>
    <name evidence="3" type="ORF">ETD85_40190</name>
</gene>
<dbReference type="OrthoDB" id="3539342at2"/>
<comment type="caution">
    <text evidence="3">The sequence shown here is derived from an EMBL/GenBank/DDBJ whole genome shotgun (WGS) entry which is preliminary data.</text>
</comment>
<proteinExistence type="predicted"/>
<dbReference type="InterPro" id="IPR036513">
    <property type="entry name" value="STAS_dom_sf"/>
</dbReference>
<name>A0A5S4G2C0_9ACTN</name>
<dbReference type="SUPFAM" id="SSF52091">
    <property type="entry name" value="SpoIIaa-like"/>
    <property type="match status" value="1"/>
</dbReference>
<accession>A0A5S4G2C0</accession>
<evidence type="ECO:0000313" key="3">
    <source>
        <dbReference type="EMBL" id="TMR27108.1"/>
    </source>
</evidence>